<accession>A0ABN2IZG7</accession>
<evidence type="ECO:0000256" key="1">
    <source>
        <dbReference type="SAM" id="Phobius"/>
    </source>
</evidence>
<evidence type="ECO:0008006" key="4">
    <source>
        <dbReference type="Google" id="ProtNLM"/>
    </source>
</evidence>
<keyword evidence="1" id="KW-0472">Membrane</keyword>
<comment type="caution">
    <text evidence="2">The sequence shown here is derived from an EMBL/GenBank/DDBJ whole genome shotgun (WGS) entry which is preliminary data.</text>
</comment>
<organism evidence="2 3">
    <name type="scientific">Kribbella yunnanensis</name>
    <dbReference type="NCBI Taxonomy" id="190194"/>
    <lineage>
        <taxon>Bacteria</taxon>
        <taxon>Bacillati</taxon>
        <taxon>Actinomycetota</taxon>
        <taxon>Actinomycetes</taxon>
        <taxon>Propionibacteriales</taxon>
        <taxon>Kribbellaceae</taxon>
        <taxon>Kribbella</taxon>
    </lineage>
</organism>
<name>A0ABN2IZG7_9ACTN</name>
<sequence>MESEGQHRMLIGGVVLVVVVVVLGSFLIFRDKGATMQVTAIPNDLTLTLDGRQVDASGEIKVSSGRHTMVGERRGFQSYSTTFTAESGDEMKLKMYLYANSAEGRDWTRKNPEAERELEAEAGRNFDEGQRRIVARYPIIQQLPHLGRGYKVDYTTSKSDPQNPEALSIRIATYTADGKDNALYWITSNGWNPDALDIIYTTIK</sequence>
<reference evidence="2 3" key="1">
    <citation type="journal article" date="2019" name="Int. J. Syst. Evol. Microbiol.">
        <title>The Global Catalogue of Microorganisms (GCM) 10K type strain sequencing project: providing services to taxonomists for standard genome sequencing and annotation.</title>
        <authorList>
            <consortium name="The Broad Institute Genomics Platform"/>
            <consortium name="The Broad Institute Genome Sequencing Center for Infectious Disease"/>
            <person name="Wu L."/>
            <person name="Ma J."/>
        </authorList>
    </citation>
    <scope>NUCLEOTIDE SEQUENCE [LARGE SCALE GENOMIC DNA]</scope>
    <source>
        <strain evidence="2 3">JCM 14307</strain>
    </source>
</reference>
<dbReference type="RefSeq" id="WP_344163089.1">
    <property type="nucleotide sequence ID" value="NZ_BAAANF010000025.1"/>
</dbReference>
<evidence type="ECO:0000313" key="3">
    <source>
        <dbReference type="Proteomes" id="UP001500280"/>
    </source>
</evidence>
<proteinExistence type="predicted"/>
<protein>
    <recommendedName>
        <fullName evidence="4">S-layer protein</fullName>
    </recommendedName>
</protein>
<feature type="transmembrane region" description="Helical" evidence="1">
    <location>
        <begin position="9"/>
        <end position="29"/>
    </location>
</feature>
<dbReference type="Proteomes" id="UP001500280">
    <property type="component" value="Unassembled WGS sequence"/>
</dbReference>
<gene>
    <name evidence="2" type="ORF">GCM10009745_73750</name>
</gene>
<keyword evidence="3" id="KW-1185">Reference proteome</keyword>
<dbReference type="EMBL" id="BAAANF010000025">
    <property type="protein sequence ID" value="GAA1714669.1"/>
    <property type="molecule type" value="Genomic_DNA"/>
</dbReference>
<keyword evidence="1" id="KW-1133">Transmembrane helix</keyword>
<evidence type="ECO:0000313" key="2">
    <source>
        <dbReference type="EMBL" id="GAA1714669.1"/>
    </source>
</evidence>
<keyword evidence="1" id="KW-0812">Transmembrane</keyword>